<accession>A0AA38G8C5</accession>
<name>A0AA38G8C5_TAXCH</name>
<dbReference type="InterPro" id="IPR036047">
    <property type="entry name" value="F-box-like_dom_sf"/>
</dbReference>
<evidence type="ECO:0000256" key="1">
    <source>
        <dbReference type="SAM" id="SignalP"/>
    </source>
</evidence>
<gene>
    <name evidence="3" type="ORF">KI387_019651</name>
</gene>
<protein>
    <recommendedName>
        <fullName evidence="2">F-box domain-containing protein</fullName>
    </recommendedName>
</protein>
<evidence type="ECO:0000313" key="4">
    <source>
        <dbReference type="Proteomes" id="UP000824469"/>
    </source>
</evidence>
<dbReference type="PANTHER" id="PTHR31482:SF18">
    <property type="entry name" value="ESTS AU081301(E20138)"/>
    <property type="match status" value="1"/>
</dbReference>
<dbReference type="InterPro" id="IPR001810">
    <property type="entry name" value="F-box_dom"/>
</dbReference>
<dbReference type="EMBL" id="JAHRHJ020000004">
    <property type="protein sequence ID" value="KAH9317882.1"/>
    <property type="molecule type" value="Genomic_DNA"/>
</dbReference>
<evidence type="ECO:0000313" key="3">
    <source>
        <dbReference type="EMBL" id="KAH9317882.1"/>
    </source>
</evidence>
<keyword evidence="1" id="KW-0732">Signal</keyword>
<reference evidence="3 4" key="1">
    <citation type="journal article" date="2021" name="Nat. Plants">
        <title>The Taxus genome provides insights into paclitaxel biosynthesis.</title>
        <authorList>
            <person name="Xiong X."/>
            <person name="Gou J."/>
            <person name="Liao Q."/>
            <person name="Li Y."/>
            <person name="Zhou Q."/>
            <person name="Bi G."/>
            <person name="Li C."/>
            <person name="Du R."/>
            <person name="Wang X."/>
            <person name="Sun T."/>
            <person name="Guo L."/>
            <person name="Liang H."/>
            <person name="Lu P."/>
            <person name="Wu Y."/>
            <person name="Zhang Z."/>
            <person name="Ro D.K."/>
            <person name="Shang Y."/>
            <person name="Huang S."/>
            <person name="Yan J."/>
        </authorList>
    </citation>
    <scope>NUCLEOTIDE SEQUENCE [LARGE SCALE GENOMIC DNA]</scope>
    <source>
        <strain evidence="3">Ta-2019</strain>
    </source>
</reference>
<dbReference type="Gene3D" id="1.20.1280.50">
    <property type="match status" value="1"/>
</dbReference>
<keyword evidence="4" id="KW-1185">Reference proteome</keyword>
<feature type="chain" id="PRO_5041292264" description="F-box domain-containing protein" evidence="1">
    <location>
        <begin position="16"/>
        <end position="337"/>
    </location>
</feature>
<evidence type="ECO:0000259" key="2">
    <source>
        <dbReference type="PROSITE" id="PS50181"/>
    </source>
</evidence>
<dbReference type="Pfam" id="PF12937">
    <property type="entry name" value="F-box-like"/>
    <property type="match status" value="1"/>
</dbReference>
<dbReference type="PANTHER" id="PTHR31482">
    <property type="entry name" value="ESTS AU081301(E20138)"/>
    <property type="match status" value="1"/>
</dbReference>
<dbReference type="Proteomes" id="UP000824469">
    <property type="component" value="Unassembled WGS sequence"/>
</dbReference>
<feature type="signal peptide" evidence="1">
    <location>
        <begin position="1"/>
        <end position="15"/>
    </location>
</feature>
<dbReference type="AlphaFoldDB" id="A0AA38G8C5"/>
<comment type="caution">
    <text evidence="3">The sequence shown here is derived from an EMBL/GenBank/DDBJ whole genome shotgun (WGS) entry which is preliminary data.</text>
</comment>
<sequence length="337" mass="38800">MNVFMVWFVAGLSQALMGFLRKRSLVKFWAEMCLKRKCLQRVENVEEGEEGYSILDLPELVLEGVLIRLSPSSLCNMAAVCRDLRERCRNNYLWETLLKVKWGKVVGRAAHKEWQRTVAMNKEMGMSDSGMAKCWLGSLTYFWPFSWLKLKPEFNRKQKRGPTTDSLMAWYMALESGKFWFPAQVYNRERGHVGFMLSCYDAKLSYDCTTDTFQARYPPHGARTTVIEDGIHWERLRAPPVDTAAHDLHISDCLNDLHPGDHVEIQWRRNKEFPYGRIGRLSLVKKMVSCCALPWSSSLSCFRFRTPTTSSTLADGSPLASGHSLTRSNWTNFDLSL</sequence>
<dbReference type="SUPFAM" id="SSF81383">
    <property type="entry name" value="F-box domain"/>
    <property type="match status" value="1"/>
</dbReference>
<feature type="domain" description="F-box" evidence="2">
    <location>
        <begin position="51"/>
        <end position="97"/>
    </location>
</feature>
<dbReference type="PROSITE" id="PS50181">
    <property type="entry name" value="FBOX"/>
    <property type="match status" value="1"/>
</dbReference>
<organism evidence="3 4">
    <name type="scientific">Taxus chinensis</name>
    <name type="common">Chinese yew</name>
    <name type="synonym">Taxus wallichiana var. chinensis</name>
    <dbReference type="NCBI Taxonomy" id="29808"/>
    <lineage>
        <taxon>Eukaryota</taxon>
        <taxon>Viridiplantae</taxon>
        <taxon>Streptophyta</taxon>
        <taxon>Embryophyta</taxon>
        <taxon>Tracheophyta</taxon>
        <taxon>Spermatophyta</taxon>
        <taxon>Pinopsida</taxon>
        <taxon>Pinidae</taxon>
        <taxon>Conifers II</taxon>
        <taxon>Cupressales</taxon>
        <taxon>Taxaceae</taxon>
        <taxon>Taxus</taxon>
    </lineage>
</organism>
<proteinExistence type="predicted"/>